<protein>
    <submittedName>
        <fullName evidence="3">Uncharacterized protein</fullName>
    </submittedName>
</protein>
<proteinExistence type="predicted"/>
<gene>
    <name evidence="3" type="ORF">HRG_10444</name>
</gene>
<feature type="signal peptide" evidence="2">
    <location>
        <begin position="1"/>
        <end position="21"/>
    </location>
</feature>
<dbReference type="GeneID" id="68359573"/>
<keyword evidence="1" id="KW-0812">Transmembrane</keyword>
<name>A0A9P8MNY9_9HYPO</name>
<dbReference type="AlphaFoldDB" id="A0A9P8MNY9"/>
<comment type="caution">
    <text evidence="3">The sequence shown here is derived from an EMBL/GenBank/DDBJ whole genome shotgun (WGS) entry which is preliminary data.</text>
</comment>
<dbReference type="RefSeq" id="XP_044716270.1">
    <property type="nucleotide sequence ID" value="XM_044868915.1"/>
</dbReference>
<evidence type="ECO:0000256" key="1">
    <source>
        <dbReference type="SAM" id="Phobius"/>
    </source>
</evidence>
<sequence>MRLLGALVVVRGLALASQALASQDLQPASDTKKGLLVLQQDRTNSDKSLEIWNREHKRLYYRSCSQTMDRGGFDRYKYPISFAVDSDGVGNVTVGPRSYRVSEDPEYSGGIRCTRMHSSKESLVVCKIDLPLALQPNEAEDFPSCHRNGQLDLWSVYEAKRFKTLSLPASPNQTVNGSWCSLSGKTSRGPNPDPRQTPVHVQLSENTHCGTGKCAIAPGSYKSHTVYWSAVGSVPFGWTDAYLRVQPTVETGNEHKCEGEPGDVVCVWKKQGQTSYAVIDIHDTCGKRWHTMGYTMRSPNMWHSVGYYYCAYGRDKCRHEGARVLDVGDSHSPGNPPYPPSHQPTMVQRNHVIAIIIIVLFVILALVSFGIWKLVHTARKDLSVTTASSGSSSSSQGLVDDD</sequence>
<keyword evidence="2" id="KW-0732">Signal</keyword>
<evidence type="ECO:0000313" key="4">
    <source>
        <dbReference type="Proteomes" id="UP000824596"/>
    </source>
</evidence>
<evidence type="ECO:0000256" key="2">
    <source>
        <dbReference type="SAM" id="SignalP"/>
    </source>
</evidence>
<keyword evidence="1" id="KW-0472">Membrane</keyword>
<reference evidence="3" key="1">
    <citation type="submission" date="2021-09" db="EMBL/GenBank/DDBJ databases">
        <title>A high-quality genome of the endoparasitic fungus Hirsutella rhossiliensis with a comparison of Hirsutella genomes reveals transposable elements contributing to genome size variation.</title>
        <authorList>
            <person name="Lin R."/>
            <person name="Jiao Y."/>
            <person name="Sun X."/>
            <person name="Ling J."/>
            <person name="Xie B."/>
            <person name="Cheng X."/>
        </authorList>
    </citation>
    <scope>NUCLEOTIDE SEQUENCE</scope>
    <source>
        <strain evidence="3">HR02</strain>
    </source>
</reference>
<feature type="transmembrane region" description="Helical" evidence="1">
    <location>
        <begin position="352"/>
        <end position="372"/>
    </location>
</feature>
<dbReference type="Proteomes" id="UP000824596">
    <property type="component" value="Unassembled WGS sequence"/>
</dbReference>
<keyword evidence="1" id="KW-1133">Transmembrane helix</keyword>
<evidence type="ECO:0000313" key="3">
    <source>
        <dbReference type="EMBL" id="KAH0958757.1"/>
    </source>
</evidence>
<accession>A0A9P8MNY9</accession>
<feature type="chain" id="PRO_5040437327" evidence="2">
    <location>
        <begin position="22"/>
        <end position="402"/>
    </location>
</feature>
<organism evidence="3 4">
    <name type="scientific">Hirsutella rhossiliensis</name>
    <dbReference type="NCBI Taxonomy" id="111463"/>
    <lineage>
        <taxon>Eukaryota</taxon>
        <taxon>Fungi</taxon>
        <taxon>Dikarya</taxon>
        <taxon>Ascomycota</taxon>
        <taxon>Pezizomycotina</taxon>
        <taxon>Sordariomycetes</taxon>
        <taxon>Hypocreomycetidae</taxon>
        <taxon>Hypocreales</taxon>
        <taxon>Ophiocordycipitaceae</taxon>
        <taxon>Hirsutella</taxon>
    </lineage>
</organism>
<dbReference type="EMBL" id="JAIZPD010000015">
    <property type="protein sequence ID" value="KAH0958757.1"/>
    <property type="molecule type" value="Genomic_DNA"/>
</dbReference>
<dbReference type="OrthoDB" id="5154338at2759"/>
<keyword evidence="4" id="KW-1185">Reference proteome</keyword>